<keyword evidence="3" id="KW-1185">Reference proteome</keyword>
<dbReference type="RefSeq" id="WP_282735083.1">
    <property type="nucleotide sequence ID" value="NZ_JASCQP010000023.1"/>
</dbReference>
<keyword evidence="1" id="KW-0732">Signal</keyword>
<dbReference type="EMBL" id="JASCQP010000023">
    <property type="protein sequence ID" value="MDI5891125.1"/>
    <property type="molecule type" value="Genomic_DNA"/>
</dbReference>
<feature type="chain" id="PRO_5045918453" description="Cytochrome c" evidence="1">
    <location>
        <begin position="39"/>
        <end position="187"/>
    </location>
</feature>
<reference evidence="2 3" key="1">
    <citation type="submission" date="2023-04" db="EMBL/GenBank/DDBJ databases">
        <title>Halomonas strains isolated from rhizosphere soil.</title>
        <authorList>
            <person name="Xu L."/>
            <person name="Sun J.-Q."/>
        </authorList>
    </citation>
    <scope>NUCLEOTIDE SEQUENCE [LARGE SCALE GENOMIC DNA]</scope>
    <source>
        <strain evidence="2 3">LR5S20</strain>
    </source>
</reference>
<dbReference type="InterPro" id="IPR010980">
    <property type="entry name" value="Cyt_c/b562"/>
</dbReference>
<feature type="signal peptide" evidence="1">
    <location>
        <begin position="1"/>
        <end position="38"/>
    </location>
</feature>
<gene>
    <name evidence="2" type="ORF">QLQ83_08465</name>
</gene>
<evidence type="ECO:0000313" key="3">
    <source>
        <dbReference type="Proteomes" id="UP001225957"/>
    </source>
</evidence>
<evidence type="ECO:0008006" key="4">
    <source>
        <dbReference type="Google" id="ProtNLM"/>
    </source>
</evidence>
<evidence type="ECO:0000313" key="2">
    <source>
        <dbReference type="EMBL" id="MDI5891125.1"/>
    </source>
</evidence>
<sequence length="187" mass="20331">MLSPISSRSAIPRRGRGRWAAFALGTLVALGTSAASQAAEPVRPELTPKLQGLLQKEMIQIEQAMQEIYSAMLQGRHAVVAEKGQSIHDSFILEQSLTDEDRQDLKAAVPQELLQMDAYLHELSASLAEAGQAQDTARQVEVYGRMTETCVACHSAYVTDRFEGLQDADIPTGWGMAPSTQDNDSEG</sequence>
<organism evidence="2 3">
    <name type="scientific">Halomonas rhizosphaerae</name>
    <dbReference type="NCBI Taxonomy" id="3043296"/>
    <lineage>
        <taxon>Bacteria</taxon>
        <taxon>Pseudomonadati</taxon>
        <taxon>Pseudomonadota</taxon>
        <taxon>Gammaproteobacteria</taxon>
        <taxon>Oceanospirillales</taxon>
        <taxon>Halomonadaceae</taxon>
        <taxon>Halomonas</taxon>
    </lineage>
</organism>
<protein>
    <recommendedName>
        <fullName evidence="4">Cytochrome c</fullName>
    </recommendedName>
</protein>
<dbReference type="SUPFAM" id="SSF47175">
    <property type="entry name" value="Cytochromes"/>
    <property type="match status" value="1"/>
</dbReference>
<comment type="caution">
    <text evidence="2">The sequence shown here is derived from an EMBL/GenBank/DDBJ whole genome shotgun (WGS) entry which is preliminary data.</text>
</comment>
<dbReference type="Proteomes" id="UP001225957">
    <property type="component" value="Unassembled WGS sequence"/>
</dbReference>
<dbReference type="Gene3D" id="1.20.120.10">
    <property type="entry name" value="Cytochrome c/b562"/>
    <property type="match status" value="1"/>
</dbReference>
<proteinExistence type="predicted"/>
<accession>A0ABT6UZW7</accession>
<name>A0ABT6UZW7_9GAMM</name>
<evidence type="ECO:0000256" key="1">
    <source>
        <dbReference type="SAM" id="SignalP"/>
    </source>
</evidence>